<dbReference type="AlphaFoldDB" id="A0AAD7YM68"/>
<accession>A0AAD7YM68</accession>
<feature type="transmembrane region" description="Helical" evidence="1">
    <location>
        <begin position="144"/>
        <end position="164"/>
    </location>
</feature>
<dbReference type="Gene3D" id="3.40.190.10">
    <property type="entry name" value="Periplasmic binding protein-like II"/>
    <property type="match status" value="2"/>
</dbReference>
<reference evidence="2" key="1">
    <citation type="submission" date="2023-03" db="EMBL/GenBank/DDBJ databases">
        <title>Chromosome-level genomes of two armyworms, Mythimna separata and Mythimna loreyi, provide insights into the biosynthesis and reception of sex pheromones.</title>
        <authorList>
            <person name="Zhao H."/>
        </authorList>
    </citation>
    <scope>NUCLEOTIDE SEQUENCE</scope>
    <source>
        <strain evidence="2">BeijingLab</strain>
        <tissue evidence="2">Pupa</tissue>
    </source>
</reference>
<name>A0AAD7YM68_MYTSE</name>
<gene>
    <name evidence="2" type="ORF">PYW07_012127</name>
</gene>
<dbReference type="SUPFAM" id="SSF53850">
    <property type="entry name" value="Periplasmic binding protein-like II"/>
    <property type="match status" value="1"/>
</dbReference>
<keyword evidence="1" id="KW-0812">Transmembrane</keyword>
<evidence type="ECO:0000256" key="1">
    <source>
        <dbReference type="SAM" id="Phobius"/>
    </source>
</evidence>
<keyword evidence="1" id="KW-1133">Transmembrane helix</keyword>
<dbReference type="EMBL" id="JARGEI010000014">
    <property type="protein sequence ID" value="KAJ8720084.1"/>
    <property type="molecule type" value="Genomic_DNA"/>
</dbReference>
<keyword evidence="3" id="KW-1185">Reference proteome</keyword>
<dbReference type="Proteomes" id="UP001231518">
    <property type="component" value="Chromosome 3"/>
</dbReference>
<sequence>MGAQESEPSQTPYSGSRANYFQIYNRNFSLVLGKLLRLKSVSVEDGVDAMRMGRVALLSDYTTIYPYIRKTYDNDDICKLVSIHLATKIKKYFFAKKNFKYKELFKIGMLRIKESGILNRIVSTEFEEPKCTKSHLIQIRMSHISIPVTILVCTYVVSLLILVAERIYFKRNVVWPYVD</sequence>
<protein>
    <submittedName>
        <fullName evidence="2">Uncharacterized protein</fullName>
    </submittedName>
</protein>
<evidence type="ECO:0000313" key="3">
    <source>
        <dbReference type="Proteomes" id="UP001231518"/>
    </source>
</evidence>
<organism evidence="2 3">
    <name type="scientific">Mythimna separata</name>
    <name type="common">Oriental armyworm</name>
    <name type="synonym">Pseudaletia separata</name>
    <dbReference type="NCBI Taxonomy" id="271217"/>
    <lineage>
        <taxon>Eukaryota</taxon>
        <taxon>Metazoa</taxon>
        <taxon>Ecdysozoa</taxon>
        <taxon>Arthropoda</taxon>
        <taxon>Hexapoda</taxon>
        <taxon>Insecta</taxon>
        <taxon>Pterygota</taxon>
        <taxon>Neoptera</taxon>
        <taxon>Endopterygota</taxon>
        <taxon>Lepidoptera</taxon>
        <taxon>Glossata</taxon>
        <taxon>Ditrysia</taxon>
        <taxon>Noctuoidea</taxon>
        <taxon>Noctuidae</taxon>
        <taxon>Noctuinae</taxon>
        <taxon>Hadenini</taxon>
        <taxon>Mythimna</taxon>
    </lineage>
</organism>
<evidence type="ECO:0000313" key="2">
    <source>
        <dbReference type="EMBL" id="KAJ8720084.1"/>
    </source>
</evidence>
<comment type="caution">
    <text evidence="2">The sequence shown here is derived from an EMBL/GenBank/DDBJ whole genome shotgun (WGS) entry which is preliminary data.</text>
</comment>
<proteinExistence type="predicted"/>
<keyword evidence="1" id="KW-0472">Membrane</keyword>